<reference evidence="2" key="1">
    <citation type="submission" date="2012-02" db="EMBL/GenBank/DDBJ databases">
        <title>Complete genome sequence of Candidatus Rickettsia amblyommii strain GAT-30V.</title>
        <authorList>
            <person name="Johnson S.L."/>
            <person name="Munk A.C."/>
            <person name="Han S."/>
            <person name="Bruce D.C."/>
            <person name="Dasch G.A."/>
        </authorList>
    </citation>
    <scope>NUCLEOTIDE SEQUENCE [LARGE SCALE GENOMIC DNA]</scope>
    <source>
        <strain evidence="2">GAT-30V</strain>
        <plasmid evidence="2">pMCE_3</plasmid>
    </source>
</reference>
<keyword evidence="1" id="KW-0614">Plasmid</keyword>
<dbReference type="AlphaFoldDB" id="H8K6B2"/>
<evidence type="ECO:0000313" key="1">
    <source>
        <dbReference type="EMBL" id="AFC70423.1"/>
    </source>
</evidence>
<geneLocation type="plasmid" evidence="1 2">
    <name>pMCE_3</name>
</geneLocation>
<dbReference type="HOGENOM" id="CLU_2755270_0_0_5"/>
<dbReference type="Proteomes" id="UP000008005">
    <property type="component" value="Plasmid pMCE_3"/>
</dbReference>
<accession>H8K6B2</accession>
<proteinExistence type="predicted"/>
<dbReference type="EMBL" id="CP003337">
    <property type="protein sequence ID" value="AFC70423.1"/>
    <property type="molecule type" value="Genomic_DNA"/>
</dbReference>
<evidence type="ECO:0000313" key="2">
    <source>
        <dbReference type="Proteomes" id="UP000008005"/>
    </source>
</evidence>
<dbReference type="KEGG" id="ram:MCE_08500"/>
<organism evidence="1 2">
    <name type="scientific">Rickettsia amblyommatis (strain GAT-30V)</name>
    <name type="common">Rickettsia amblyommii</name>
    <dbReference type="NCBI Taxonomy" id="1105111"/>
    <lineage>
        <taxon>Bacteria</taxon>
        <taxon>Pseudomonadati</taxon>
        <taxon>Pseudomonadota</taxon>
        <taxon>Alphaproteobacteria</taxon>
        <taxon>Rickettsiales</taxon>
        <taxon>Rickettsiaceae</taxon>
        <taxon>Rickettsieae</taxon>
        <taxon>Rickettsia</taxon>
        <taxon>spotted fever group</taxon>
    </lineage>
</organism>
<sequence length="70" mass="7834">MNSSCIAGQLNDAVKTFDKTIAAQKNQYEILQNEVGVLTVLPEKTKEAITNIIPDVARELDKNRIYQIIT</sequence>
<protein>
    <submittedName>
        <fullName evidence="1">Uncharacterized protein</fullName>
    </submittedName>
</protein>
<name>H8K6B2_RICAG</name>
<gene>
    <name evidence="1" type="ordered locus">MCE_08500</name>
</gene>